<dbReference type="EMBL" id="DQVE01000051">
    <property type="protein sequence ID" value="HIP98701.1"/>
    <property type="molecule type" value="Genomic_DNA"/>
</dbReference>
<comment type="catalytic activity">
    <reaction evidence="10">
        <text>tRNA(Glu) + L-glutamate + ATP = L-glutamyl-tRNA(Glu) + AMP + diphosphate</text>
        <dbReference type="Rhea" id="RHEA:23540"/>
        <dbReference type="Rhea" id="RHEA-COMP:9663"/>
        <dbReference type="Rhea" id="RHEA-COMP:9680"/>
        <dbReference type="ChEBI" id="CHEBI:29985"/>
        <dbReference type="ChEBI" id="CHEBI:30616"/>
        <dbReference type="ChEBI" id="CHEBI:33019"/>
        <dbReference type="ChEBI" id="CHEBI:78442"/>
        <dbReference type="ChEBI" id="CHEBI:78520"/>
        <dbReference type="ChEBI" id="CHEBI:456215"/>
        <dbReference type="EC" id="6.1.1.17"/>
    </reaction>
</comment>
<dbReference type="Pfam" id="PF00749">
    <property type="entry name" value="tRNA-synt_1c"/>
    <property type="match status" value="1"/>
</dbReference>
<dbReference type="NCBIfam" id="NF004315">
    <property type="entry name" value="PRK05710.1-4"/>
    <property type="match status" value="1"/>
</dbReference>
<evidence type="ECO:0000256" key="8">
    <source>
        <dbReference type="ARBA" id="ARBA00022917"/>
    </source>
</evidence>
<keyword evidence="8 10" id="KW-0648">Protein biosynthesis</keyword>
<dbReference type="PROSITE" id="PS00178">
    <property type="entry name" value="AA_TRNA_LIGASE_I"/>
    <property type="match status" value="1"/>
</dbReference>
<comment type="function">
    <text evidence="10">Catalyzes the attachment of glutamate to tRNA(Glu) in a two-step reaction: glutamate is first activated by ATP to form Glu-AMP and then transferred to the acceptor end of tRNA(Glu).</text>
</comment>
<feature type="binding site" evidence="10">
    <location>
        <position position="128"/>
    </location>
    <ligand>
        <name>Zn(2+)</name>
        <dbReference type="ChEBI" id="CHEBI:29105"/>
    </ligand>
</feature>
<evidence type="ECO:0000259" key="12">
    <source>
        <dbReference type="Pfam" id="PF19269"/>
    </source>
</evidence>
<proteinExistence type="inferred from homology"/>
<dbReference type="PRINTS" id="PR00987">
    <property type="entry name" value="TRNASYNTHGLU"/>
</dbReference>
<comment type="similarity">
    <text evidence="2 10">Belongs to the class-I aminoacyl-tRNA synthetase family. Glutamate--tRNA ligase type 1 subfamily.</text>
</comment>
<comment type="cofactor">
    <cofactor evidence="10">
        <name>Zn(2+)</name>
        <dbReference type="ChEBI" id="CHEBI:29105"/>
    </cofactor>
    <text evidence="10">Binds 1 zinc ion per subunit.</text>
</comment>
<evidence type="ECO:0000313" key="14">
    <source>
        <dbReference type="Proteomes" id="UP000606463"/>
    </source>
</evidence>
<dbReference type="GO" id="GO:0004818">
    <property type="term" value="F:glutamate-tRNA ligase activity"/>
    <property type="evidence" value="ECO:0007669"/>
    <property type="project" value="UniProtKB-UniRule"/>
</dbReference>
<dbReference type="Gene3D" id="3.40.50.620">
    <property type="entry name" value="HUPs"/>
    <property type="match status" value="1"/>
</dbReference>
<dbReference type="EC" id="6.1.1.17" evidence="10"/>
<dbReference type="Gene3D" id="1.10.10.350">
    <property type="match status" value="1"/>
</dbReference>
<dbReference type="InterPro" id="IPR014729">
    <property type="entry name" value="Rossmann-like_a/b/a_fold"/>
</dbReference>
<evidence type="ECO:0000256" key="5">
    <source>
        <dbReference type="ARBA" id="ARBA00022598"/>
    </source>
</evidence>
<dbReference type="GO" id="GO:0008270">
    <property type="term" value="F:zinc ion binding"/>
    <property type="evidence" value="ECO:0007669"/>
    <property type="project" value="UniProtKB-UniRule"/>
</dbReference>
<dbReference type="GO" id="GO:0000049">
    <property type="term" value="F:tRNA binding"/>
    <property type="evidence" value="ECO:0007669"/>
    <property type="project" value="InterPro"/>
</dbReference>
<keyword evidence="7 10" id="KW-0067">ATP-binding</keyword>
<dbReference type="Pfam" id="PF19269">
    <property type="entry name" value="Anticodon_2"/>
    <property type="match status" value="1"/>
</dbReference>
<gene>
    <name evidence="10" type="primary">gltX</name>
    <name evidence="13" type="ORF">EYH37_05005</name>
</gene>
<dbReference type="InterPro" id="IPR033910">
    <property type="entry name" value="GluRS_core"/>
</dbReference>
<evidence type="ECO:0000256" key="2">
    <source>
        <dbReference type="ARBA" id="ARBA00007894"/>
    </source>
</evidence>
<dbReference type="FunFam" id="3.40.50.620:FF:000007">
    <property type="entry name" value="Glutamate--tRNA ligase"/>
    <property type="match status" value="1"/>
</dbReference>
<dbReference type="PANTHER" id="PTHR43311:SF2">
    <property type="entry name" value="GLUTAMATE--TRNA LIGASE, MITOCHONDRIAL-RELATED"/>
    <property type="match status" value="1"/>
</dbReference>
<evidence type="ECO:0000259" key="11">
    <source>
        <dbReference type="Pfam" id="PF00749"/>
    </source>
</evidence>
<dbReference type="PANTHER" id="PTHR43311">
    <property type="entry name" value="GLUTAMATE--TRNA LIGASE"/>
    <property type="match status" value="1"/>
</dbReference>
<comment type="subcellular location">
    <subcellularLocation>
        <location evidence="1 10">Cytoplasm</location>
    </subcellularLocation>
</comment>
<dbReference type="GO" id="GO:0005829">
    <property type="term" value="C:cytosol"/>
    <property type="evidence" value="ECO:0007669"/>
    <property type="project" value="TreeGrafter"/>
</dbReference>
<keyword evidence="6 10" id="KW-0547">Nucleotide-binding</keyword>
<evidence type="ECO:0000256" key="6">
    <source>
        <dbReference type="ARBA" id="ARBA00022741"/>
    </source>
</evidence>
<evidence type="ECO:0000256" key="9">
    <source>
        <dbReference type="ARBA" id="ARBA00023146"/>
    </source>
</evidence>
<feature type="domain" description="Glutamyl/glutaminyl-tRNA synthetase class Ib catalytic" evidence="11">
    <location>
        <begin position="3"/>
        <end position="312"/>
    </location>
</feature>
<dbReference type="InterPro" id="IPR020751">
    <property type="entry name" value="aa-tRNA-synth_I_codon-bd_sub2"/>
</dbReference>
<dbReference type="HAMAP" id="MF_00022">
    <property type="entry name" value="Glu_tRNA_synth_type1"/>
    <property type="match status" value="1"/>
</dbReference>
<dbReference type="InterPro" id="IPR008925">
    <property type="entry name" value="aa_tRNA-synth_I_cd-bd_sf"/>
</dbReference>
<dbReference type="Proteomes" id="UP000606463">
    <property type="component" value="Unassembled WGS sequence"/>
</dbReference>
<name>A0A9D0YQ43_AQUAO</name>
<dbReference type="AlphaFoldDB" id="A0A9D0YQ43"/>
<keyword evidence="10" id="KW-0479">Metal-binding</keyword>
<protein>
    <recommendedName>
        <fullName evidence="10">Glutamate--tRNA ligase</fullName>
        <ecNumber evidence="10">6.1.1.17</ecNumber>
    </recommendedName>
    <alternativeName>
        <fullName evidence="10">Glutamyl-tRNA synthetase</fullName>
        <shortName evidence="10">GluRS</shortName>
    </alternativeName>
</protein>
<dbReference type="InterPro" id="IPR045462">
    <property type="entry name" value="aa-tRNA-synth_I_cd-bd"/>
</dbReference>
<feature type="binding site" evidence="10">
    <location>
        <position position="101"/>
    </location>
    <ligand>
        <name>Zn(2+)</name>
        <dbReference type="ChEBI" id="CHEBI:29105"/>
    </ligand>
</feature>
<dbReference type="NCBIfam" id="TIGR00464">
    <property type="entry name" value="gltX_bact"/>
    <property type="match status" value="1"/>
</dbReference>
<organism evidence="13 14">
    <name type="scientific">Aquifex aeolicus</name>
    <dbReference type="NCBI Taxonomy" id="63363"/>
    <lineage>
        <taxon>Bacteria</taxon>
        <taxon>Pseudomonadati</taxon>
        <taxon>Aquificota</taxon>
        <taxon>Aquificia</taxon>
        <taxon>Aquificales</taxon>
        <taxon>Aquificaceae</taxon>
        <taxon>Aquifex</taxon>
    </lineage>
</organism>
<dbReference type="InterPro" id="IPR001412">
    <property type="entry name" value="aa-tRNA-synth_I_CS"/>
</dbReference>
<evidence type="ECO:0000256" key="3">
    <source>
        <dbReference type="ARBA" id="ARBA00011245"/>
    </source>
</evidence>
<dbReference type="InterPro" id="IPR000924">
    <property type="entry name" value="Glu/Gln-tRNA-synth"/>
</dbReference>
<dbReference type="InterPro" id="IPR020058">
    <property type="entry name" value="Glu/Gln-tRNA-synth_Ib_cat-dom"/>
</dbReference>
<evidence type="ECO:0000256" key="4">
    <source>
        <dbReference type="ARBA" id="ARBA00022490"/>
    </source>
</evidence>
<comment type="caution">
    <text evidence="13">The sequence shown here is derived from an EMBL/GenBank/DDBJ whole genome shotgun (WGS) entry which is preliminary data.</text>
</comment>
<dbReference type="GO" id="GO:0006424">
    <property type="term" value="P:glutamyl-tRNA aminoacylation"/>
    <property type="evidence" value="ECO:0007669"/>
    <property type="project" value="UniProtKB-UniRule"/>
</dbReference>
<accession>A0A9D0YQ43</accession>
<feature type="binding site" evidence="10">
    <location>
        <position position="246"/>
    </location>
    <ligand>
        <name>ATP</name>
        <dbReference type="ChEBI" id="CHEBI:30616"/>
    </ligand>
</feature>
<dbReference type="GO" id="GO:0005524">
    <property type="term" value="F:ATP binding"/>
    <property type="evidence" value="ECO:0007669"/>
    <property type="project" value="UniProtKB-UniRule"/>
</dbReference>
<dbReference type="SUPFAM" id="SSF52374">
    <property type="entry name" value="Nucleotidylyl transferase"/>
    <property type="match status" value="1"/>
</dbReference>
<dbReference type="InterPro" id="IPR049940">
    <property type="entry name" value="GluQ/Sye"/>
</dbReference>
<keyword evidence="5 10" id="KW-0436">Ligase</keyword>
<feature type="short sequence motif" description="'KMSKS' region" evidence="10">
    <location>
        <begin position="243"/>
        <end position="247"/>
    </location>
</feature>
<evidence type="ECO:0000256" key="7">
    <source>
        <dbReference type="ARBA" id="ARBA00022840"/>
    </source>
</evidence>
<feature type="binding site" evidence="10">
    <location>
        <position position="126"/>
    </location>
    <ligand>
        <name>Zn(2+)</name>
        <dbReference type="ChEBI" id="CHEBI:29105"/>
    </ligand>
</feature>
<dbReference type="CDD" id="cd00808">
    <property type="entry name" value="GluRS_core"/>
    <property type="match status" value="1"/>
</dbReference>
<evidence type="ECO:0000313" key="13">
    <source>
        <dbReference type="EMBL" id="HIP98701.1"/>
    </source>
</evidence>
<sequence>MGKVKTRFAPSPTGWLHLGNARTAIFSYLFAKHHGGRLVLRIEDTDRERSKKEFETAIIEDLKWLGIDWDEGPYRQSERFEIYKKYVDLLLEKGYAYRCFCTQEELEAEREKAKKEGRPYRYNGKCRHLSKEEIEKNLKEGKPYTIRFKVPDGREIVFNDLIKGEVRFNVNDFGDFVIVRSDGSPVYNFVVVIDDAIMGITHVIRGEDHLSNTPKQILLYEALGFPIPKFAHLPIILGEDRSKLSKRHGAVSVRQYRIDGYLPEALLNFLSLLGWYPKDGKEILSKEELIERFDLEDIHNAPAVFNREKLHWMNGVYIREVLDLDDLTQRVINYLKQYGEKLSPEDQKVAKEILKKPFGYVKEVVSKVRDSFFTLKEFPQRAKPFFLEEYTLSPEAEKQIEKATPEVAKNITQLFLEKVKKAETFGGEEFKKAAKEVSKELKLKPGMVFKTLRIALTGETQGVGLDLLADVVGKDSVIKRLERFLTLLK</sequence>
<feature type="binding site" evidence="10">
    <location>
        <position position="99"/>
    </location>
    <ligand>
        <name>Zn(2+)</name>
        <dbReference type="ChEBI" id="CHEBI:29105"/>
    </ligand>
</feature>
<evidence type="ECO:0000256" key="1">
    <source>
        <dbReference type="ARBA" id="ARBA00004496"/>
    </source>
</evidence>
<keyword evidence="4 10" id="KW-0963">Cytoplasm</keyword>
<keyword evidence="9 10" id="KW-0030">Aminoacyl-tRNA synthetase</keyword>
<dbReference type="SUPFAM" id="SSF48163">
    <property type="entry name" value="An anticodon-binding domain of class I aminoacyl-tRNA synthetases"/>
    <property type="match status" value="1"/>
</dbReference>
<dbReference type="InterPro" id="IPR004527">
    <property type="entry name" value="Glu-tRNA-ligase_bac/mito"/>
</dbReference>
<feature type="domain" description="Aminoacyl-tRNA synthetase class I anticodon-binding" evidence="12">
    <location>
        <begin position="359"/>
        <end position="484"/>
    </location>
</feature>
<evidence type="ECO:0000256" key="10">
    <source>
        <dbReference type="HAMAP-Rule" id="MF_00022"/>
    </source>
</evidence>
<keyword evidence="10" id="KW-0862">Zinc</keyword>
<comment type="subunit">
    <text evidence="3 10">Monomer.</text>
</comment>
<reference evidence="13" key="1">
    <citation type="journal article" date="2020" name="ISME J.">
        <title>Gammaproteobacteria mediating utilization of methyl-, sulfur- and petroleum organic compounds in deep ocean hydrothermal plumes.</title>
        <authorList>
            <person name="Zhou Z."/>
            <person name="Liu Y."/>
            <person name="Pan J."/>
            <person name="Cron B.R."/>
            <person name="Toner B.M."/>
            <person name="Anantharaman K."/>
            <person name="Breier J.A."/>
            <person name="Dick G.J."/>
            <person name="Li M."/>
        </authorList>
    </citation>
    <scope>NUCLEOTIDE SEQUENCE</scope>
    <source>
        <strain evidence="13">SZUA-1501</strain>
    </source>
</reference>
<feature type="short sequence motif" description="'HIGH' region" evidence="10">
    <location>
        <begin position="10"/>
        <end position="20"/>
    </location>
</feature>